<dbReference type="InterPro" id="IPR010301">
    <property type="entry name" value="RRP1"/>
</dbReference>
<proteinExistence type="inferred from homology"/>
<dbReference type="GO" id="GO:0005634">
    <property type="term" value="C:nucleus"/>
    <property type="evidence" value="ECO:0007669"/>
    <property type="project" value="UniProtKB-SubCell"/>
</dbReference>
<dbReference type="PANTHER" id="PTHR13026:SF0">
    <property type="entry name" value="RIBOSOMAL RNA PROCESSING 1B"/>
    <property type="match status" value="1"/>
</dbReference>
<feature type="region of interest" description="Disordered" evidence="5">
    <location>
        <begin position="223"/>
        <end position="257"/>
    </location>
</feature>
<dbReference type="Pfam" id="PF05997">
    <property type="entry name" value="Nop52"/>
    <property type="match status" value="1"/>
</dbReference>
<evidence type="ECO:0000256" key="1">
    <source>
        <dbReference type="ARBA" id="ARBA00004123"/>
    </source>
</evidence>
<organism evidence="6">
    <name type="scientific">Absidia glauca</name>
    <name type="common">Pin mould</name>
    <dbReference type="NCBI Taxonomy" id="4829"/>
    <lineage>
        <taxon>Eukaryota</taxon>
        <taxon>Fungi</taxon>
        <taxon>Fungi incertae sedis</taxon>
        <taxon>Mucoromycota</taxon>
        <taxon>Mucoromycotina</taxon>
        <taxon>Mucoromycetes</taxon>
        <taxon>Mucorales</taxon>
        <taxon>Cunninghamellaceae</taxon>
        <taxon>Absidia</taxon>
    </lineage>
</organism>
<feature type="compositionally biased region" description="Acidic residues" evidence="5">
    <location>
        <begin position="227"/>
        <end position="257"/>
    </location>
</feature>
<gene>
    <name evidence="6" type="primary">ABSGL_02126.1 scaffold 2596</name>
</gene>
<protein>
    <recommendedName>
        <fullName evidence="8">Ribosomal RNA-processing protein 1</fullName>
    </recommendedName>
</protein>
<comment type="similarity">
    <text evidence="2">Belongs to the RRP1 family.</text>
</comment>
<evidence type="ECO:0000313" key="6">
    <source>
        <dbReference type="EMBL" id="SAL96710.1"/>
    </source>
</evidence>
<comment type="subcellular location">
    <subcellularLocation>
        <location evidence="1">Nucleus</location>
    </subcellularLocation>
</comment>
<keyword evidence="7" id="KW-1185">Reference proteome</keyword>
<dbReference type="PANTHER" id="PTHR13026">
    <property type="entry name" value="NNP-1 PROTEIN NOVEL NUCLEAR PROTEIN 1 NOP52"/>
    <property type="match status" value="1"/>
</dbReference>
<dbReference type="FunCoup" id="A0A168LFX4">
    <property type="interactions" value="26"/>
</dbReference>
<dbReference type="Proteomes" id="UP000078561">
    <property type="component" value="Unassembled WGS sequence"/>
</dbReference>
<evidence type="ECO:0000256" key="4">
    <source>
        <dbReference type="ARBA" id="ARBA00023242"/>
    </source>
</evidence>
<evidence type="ECO:0008006" key="8">
    <source>
        <dbReference type="Google" id="ProtNLM"/>
    </source>
</evidence>
<dbReference type="STRING" id="4829.A0A168LFX4"/>
<dbReference type="OrthoDB" id="2019504at2759"/>
<evidence type="ECO:0000256" key="2">
    <source>
        <dbReference type="ARBA" id="ARBA00006374"/>
    </source>
</evidence>
<dbReference type="InParanoid" id="A0A168LFX4"/>
<evidence type="ECO:0000313" key="7">
    <source>
        <dbReference type="Proteomes" id="UP000078561"/>
    </source>
</evidence>
<accession>A0A168LFX4</accession>
<dbReference type="GO" id="GO:0030688">
    <property type="term" value="C:preribosome, small subunit precursor"/>
    <property type="evidence" value="ECO:0007669"/>
    <property type="project" value="InterPro"/>
</dbReference>
<dbReference type="GO" id="GO:0006364">
    <property type="term" value="P:rRNA processing"/>
    <property type="evidence" value="ECO:0007669"/>
    <property type="project" value="UniProtKB-KW"/>
</dbReference>
<evidence type="ECO:0000256" key="3">
    <source>
        <dbReference type="ARBA" id="ARBA00022552"/>
    </source>
</evidence>
<dbReference type="OMA" id="AMWFSDR"/>
<dbReference type="EMBL" id="LT551165">
    <property type="protein sequence ID" value="SAL96710.1"/>
    <property type="molecule type" value="Genomic_DNA"/>
</dbReference>
<reference evidence="6" key="1">
    <citation type="submission" date="2016-04" db="EMBL/GenBank/DDBJ databases">
        <authorList>
            <person name="Evans L.H."/>
            <person name="Alamgir A."/>
            <person name="Owens N."/>
            <person name="Weber N.D."/>
            <person name="Virtaneva K."/>
            <person name="Barbian K."/>
            <person name="Babar A."/>
            <person name="Rosenke K."/>
        </authorList>
    </citation>
    <scope>NUCLEOTIDE SEQUENCE [LARGE SCALE GENOMIC DNA]</scope>
    <source>
        <strain evidence="6">CBS 101.48</strain>
    </source>
</reference>
<dbReference type="AlphaFoldDB" id="A0A168LFX4"/>
<evidence type="ECO:0000256" key="5">
    <source>
        <dbReference type="SAM" id="MobiDB-lite"/>
    </source>
</evidence>
<keyword evidence="4" id="KW-0539">Nucleus</keyword>
<keyword evidence="3" id="KW-0698">rRNA processing</keyword>
<name>A0A168LFX4_ABSGL</name>
<sequence length="257" mass="29542">MAPTNDQFYLPFGKELAANEKKNRDKAVRSLKRYLSVGGGDLSEADLFKLWKGLFYCFWMSDKPLVQQALANDLGALILDVPEDNVIPFITAFWKVHCAEWHGLDRIRLDKYLLLFRRVIFYSFAWLANNDWDEEKINAYTECLLEGPLHPTDRTKPDAIVYHILEVYLEELEKVIDAVLNDKDTDPDNLPEVPTDDLMRPIIVLSTDALNKTTRNKAKAIISQYEASDDEDEEGLENALDDEAMEEDSDDMEDDSE</sequence>